<dbReference type="SUPFAM" id="SSF52540">
    <property type="entry name" value="P-loop containing nucleoside triphosphate hydrolases"/>
    <property type="match status" value="1"/>
</dbReference>
<name>A0ABW4MKF1_9BACI</name>
<dbReference type="InterPro" id="IPR014017">
    <property type="entry name" value="DNA_helicase_UvrD-like_C"/>
</dbReference>
<dbReference type="Pfam" id="PF00580">
    <property type="entry name" value="UvrD-helicase"/>
    <property type="match status" value="1"/>
</dbReference>
<dbReference type="Gene3D" id="3.40.50.300">
    <property type="entry name" value="P-loop containing nucleotide triphosphate hydrolases"/>
    <property type="match status" value="3"/>
</dbReference>
<keyword evidence="9" id="KW-0234">DNA repair</keyword>
<keyword evidence="6" id="KW-0269">Exonuclease</keyword>
<proteinExistence type="predicted"/>
<evidence type="ECO:0000256" key="8">
    <source>
        <dbReference type="ARBA" id="ARBA00023125"/>
    </source>
</evidence>
<evidence type="ECO:0000256" key="3">
    <source>
        <dbReference type="ARBA" id="ARBA00022763"/>
    </source>
</evidence>
<organism evidence="17 18">
    <name type="scientific">Fredinandcohnia salidurans</name>
    <dbReference type="NCBI Taxonomy" id="2595041"/>
    <lineage>
        <taxon>Bacteria</taxon>
        <taxon>Bacillati</taxon>
        <taxon>Bacillota</taxon>
        <taxon>Bacilli</taxon>
        <taxon>Bacillales</taxon>
        <taxon>Bacillaceae</taxon>
        <taxon>Fredinandcohnia</taxon>
    </lineage>
</organism>
<dbReference type="InterPro" id="IPR011604">
    <property type="entry name" value="PDDEXK-like_dom_sf"/>
</dbReference>
<evidence type="ECO:0000256" key="1">
    <source>
        <dbReference type="ARBA" id="ARBA00022722"/>
    </source>
</evidence>
<dbReference type="Pfam" id="PF12705">
    <property type="entry name" value="PDDEXK_1"/>
    <property type="match status" value="1"/>
</dbReference>
<keyword evidence="2 14" id="KW-0547">Nucleotide-binding</keyword>
<feature type="domain" description="UvrD-like helicase C-terminal" evidence="16">
    <location>
        <begin position="447"/>
        <end position="724"/>
    </location>
</feature>
<gene>
    <name evidence="17" type="ORF">ACFSFW_06695</name>
</gene>
<feature type="domain" description="UvrD-like helicase ATP-binding" evidence="15">
    <location>
        <begin position="5"/>
        <end position="435"/>
    </location>
</feature>
<dbReference type="PANTHER" id="PTHR11070">
    <property type="entry name" value="UVRD / RECB / PCRA DNA HELICASE FAMILY MEMBER"/>
    <property type="match status" value="1"/>
</dbReference>
<dbReference type="Pfam" id="PF13361">
    <property type="entry name" value="UvrD_C"/>
    <property type="match status" value="1"/>
</dbReference>
<evidence type="ECO:0000256" key="4">
    <source>
        <dbReference type="ARBA" id="ARBA00022801"/>
    </source>
</evidence>
<evidence type="ECO:0000256" key="11">
    <source>
        <dbReference type="ARBA" id="ARBA00034617"/>
    </source>
</evidence>
<dbReference type="EC" id="5.6.2.4" evidence="12"/>
<dbReference type="InterPro" id="IPR011335">
    <property type="entry name" value="Restrct_endonuc-II-like"/>
</dbReference>
<dbReference type="EMBL" id="JBHUEK010000008">
    <property type="protein sequence ID" value="MFD1778350.1"/>
    <property type="molecule type" value="Genomic_DNA"/>
</dbReference>
<evidence type="ECO:0000313" key="17">
    <source>
        <dbReference type="EMBL" id="MFD1778350.1"/>
    </source>
</evidence>
<keyword evidence="7 14" id="KW-0067">ATP-binding</keyword>
<dbReference type="InterPro" id="IPR000212">
    <property type="entry name" value="DNA_helicase_UvrD/REP"/>
</dbReference>
<comment type="caution">
    <text evidence="17">The sequence shown here is derived from an EMBL/GenBank/DDBJ whole genome shotgun (WGS) entry which is preliminary data.</text>
</comment>
<evidence type="ECO:0000256" key="6">
    <source>
        <dbReference type="ARBA" id="ARBA00022839"/>
    </source>
</evidence>
<reference evidence="18" key="1">
    <citation type="journal article" date="2019" name="Int. J. Syst. Evol. Microbiol.">
        <title>The Global Catalogue of Microorganisms (GCM) 10K type strain sequencing project: providing services to taxonomists for standard genome sequencing and annotation.</title>
        <authorList>
            <consortium name="The Broad Institute Genomics Platform"/>
            <consortium name="The Broad Institute Genome Sequencing Center for Infectious Disease"/>
            <person name="Wu L."/>
            <person name="Ma J."/>
        </authorList>
    </citation>
    <scope>NUCLEOTIDE SEQUENCE [LARGE SCALE GENOMIC DNA]</scope>
    <source>
        <strain evidence="18">CCUG 15531</strain>
    </source>
</reference>
<feature type="binding site" evidence="14">
    <location>
        <begin position="26"/>
        <end position="33"/>
    </location>
    <ligand>
        <name>ATP</name>
        <dbReference type="ChEBI" id="CHEBI:30616"/>
    </ligand>
</feature>
<evidence type="ECO:0000256" key="12">
    <source>
        <dbReference type="ARBA" id="ARBA00034808"/>
    </source>
</evidence>
<sequence length="1068" mass="122886">MTKVIVDQEARDKITTVLNQNFLVEAGAGSGKTTSLVDRMVNLIYTGTAKIDEVVAITFTKKAADELKTRFLTVLEKKCKEESDPDVKFLLEEALQNIEQSFIGTVHSFCARLLRERPVEAGLDVHFKELEDSEDEKMAEAAWLVYRNKLEQDNPQKAKMMKVLAIEEQDLSDRFRTMKNYPDVQWASDAVEKPNLDDVFRRFMSLLKEASRCIPKDNPKGPDKLQEAIEKSLRQVRFNSITDSLMITIFRLFDKNVKATQNRWTSKEVAKEYETRITDFFETQIKPLLISWSEYCHPFVIDLFKEALKEFEKIKQERSLMNFQDLLMKTAALLKDNSEVRTYFQQKYKRLLVDEFQDTDPIQAEIMFYLTGDDVSERNWTKCKPRPGSLFVVGDPKQAIYRFRRADIDIYNLVKELIEAHDGEVLQLIMNFRTVDTVTSLLNGVFQEHLPEKETVHQAAYRPLHSYKEAGSSDLEGIKRLVLSDDFAKNKTTTLDEDARCITGYIQKLINDGHEPGEFMILTRQKEGIDVYARVLEGAGIPVSVSGEMEIGTIPEFMDLLCLLDALVDTTDQIAFVAALRSVWFGISDEELFQWRQAGGGFSLYAETPDNLNGVTKQHFHDALSKLRQYTKWKTTFSPLVAIVKIVEDIGLYPLFAVKTYGKREMTNLIQILEALRVKEEDEALTFRQAVQFVKTQIEEKTNVISLEEDDNAVRIMNVHKAKGLEASIVFLAHPGKKPEIRNKIWSHIKREDQGATGYFMFGRKHGQTTKPVAQPLFWEEHLDEEEAYLLAEEIRVLYVAATRAEKAMIISTFESKNTKNPWSLLLDGLPRLEDIDIPEVIMDEKETKGNYSTQDDYRTETQGLLDWIEDRKQPSYATFSPSEEKQDIFTLGIEREEGGGLAWGTAIHEVFERVVKGDQEAETVVVSALKKHEISLGRMEEVAQAVERFKQSTIWAELQIADQVLTEVPFTIQVDAKDPLYEYVEKGDKAEIVFVNGIIDLVYKLNGSWKIVDYKTDRPKDVEMLPELTRYYRNQIDLYQQIWEIITGEQVADKQLYFVTPNKIMTI</sequence>
<keyword evidence="8" id="KW-0238">DNA-binding</keyword>
<dbReference type="Gene3D" id="3.30.160.800">
    <property type="match status" value="1"/>
</dbReference>
<comment type="catalytic activity">
    <reaction evidence="13">
        <text>ATP + H2O = ADP + phosphate + H(+)</text>
        <dbReference type="Rhea" id="RHEA:13065"/>
        <dbReference type="ChEBI" id="CHEBI:15377"/>
        <dbReference type="ChEBI" id="CHEBI:15378"/>
        <dbReference type="ChEBI" id="CHEBI:30616"/>
        <dbReference type="ChEBI" id="CHEBI:43474"/>
        <dbReference type="ChEBI" id="CHEBI:456216"/>
        <dbReference type="EC" id="5.6.2.4"/>
    </reaction>
</comment>
<evidence type="ECO:0000256" key="10">
    <source>
        <dbReference type="ARBA" id="ARBA00023235"/>
    </source>
</evidence>
<dbReference type="SUPFAM" id="SSF52980">
    <property type="entry name" value="Restriction endonuclease-like"/>
    <property type="match status" value="1"/>
</dbReference>
<evidence type="ECO:0000259" key="15">
    <source>
        <dbReference type="PROSITE" id="PS51198"/>
    </source>
</evidence>
<dbReference type="PANTHER" id="PTHR11070:SF23">
    <property type="entry name" value="RECBCD ENZYME SUBUNIT RECB"/>
    <property type="match status" value="1"/>
</dbReference>
<dbReference type="InterPro" id="IPR027417">
    <property type="entry name" value="P-loop_NTPase"/>
</dbReference>
<dbReference type="InterPro" id="IPR014016">
    <property type="entry name" value="UvrD-like_ATP-bd"/>
</dbReference>
<evidence type="ECO:0000259" key="16">
    <source>
        <dbReference type="PROSITE" id="PS51217"/>
    </source>
</evidence>
<comment type="catalytic activity">
    <reaction evidence="11">
        <text>Couples ATP hydrolysis with the unwinding of duplex DNA by translocating in the 3'-5' direction.</text>
        <dbReference type="EC" id="5.6.2.4"/>
    </reaction>
</comment>
<keyword evidence="3" id="KW-0227">DNA damage</keyword>
<protein>
    <recommendedName>
        <fullName evidence="12">DNA 3'-5' helicase</fullName>
        <ecNumber evidence="12">5.6.2.4</ecNumber>
    </recommendedName>
</protein>
<evidence type="ECO:0000256" key="9">
    <source>
        <dbReference type="ARBA" id="ARBA00023204"/>
    </source>
</evidence>
<evidence type="ECO:0000313" key="18">
    <source>
        <dbReference type="Proteomes" id="UP001597227"/>
    </source>
</evidence>
<keyword evidence="18" id="KW-1185">Reference proteome</keyword>
<dbReference type="GO" id="GO:0008854">
    <property type="term" value="F:exodeoxyribonuclease V activity"/>
    <property type="evidence" value="ECO:0007669"/>
    <property type="project" value="UniProtKB-EC"/>
</dbReference>
<evidence type="ECO:0000256" key="13">
    <source>
        <dbReference type="ARBA" id="ARBA00048988"/>
    </source>
</evidence>
<dbReference type="RefSeq" id="WP_388036383.1">
    <property type="nucleotide sequence ID" value="NZ_JBHUEK010000008.1"/>
</dbReference>
<evidence type="ECO:0000256" key="7">
    <source>
        <dbReference type="ARBA" id="ARBA00022840"/>
    </source>
</evidence>
<dbReference type="Gene3D" id="3.90.320.10">
    <property type="match status" value="1"/>
</dbReference>
<keyword evidence="4 14" id="KW-0378">Hydrolase</keyword>
<evidence type="ECO:0000256" key="14">
    <source>
        <dbReference type="PROSITE-ProRule" id="PRU00560"/>
    </source>
</evidence>
<dbReference type="PROSITE" id="PS51198">
    <property type="entry name" value="UVRD_HELICASE_ATP_BIND"/>
    <property type="match status" value="1"/>
</dbReference>
<dbReference type="Proteomes" id="UP001597227">
    <property type="component" value="Unassembled WGS sequence"/>
</dbReference>
<dbReference type="InterPro" id="IPR038726">
    <property type="entry name" value="PDDEXK_AddAB-type"/>
</dbReference>
<keyword evidence="1" id="KW-0540">Nuclease</keyword>
<keyword evidence="10" id="KW-0413">Isomerase</keyword>
<keyword evidence="5 14" id="KW-0347">Helicase</keyword>
<accession>A0ABW4MKF1</accession>
<dbReference type="Gene3D" id="1.10.486.10">
    <property type="entry name" value="PCRA, domain 4"/>
    <property type="match status" value="1"/>
</dbReference>
<evidence type="ECO:0000256" key="5">
    <source>
        <dbReference type="ARBA" id="ARBA00022806"/>
    </source>
</evidence>
<evidence type="ECO:0000256" key="2">
    <source>
        <dbReference type="ARBA" id="ARBA00022741"/>
    </source>
</evidence>
<dbReference type="PROSITE" id="PS51217">
    <property type="entry name" value="UVRD_HELICASE_CTER"/>
    <property type="match status" value="1"/>
</dbReference>